<name>A0A6P7GVG9_DIAVI</name>
<evidence type="ECO:0000313" key="2">
    <source>
        <dbReference type="RefSeq" id="XP_028153504.1"/>
    </source>
</evidence>
<feature type="non-terminal residue" evidence="2">
    <location>
        <position position="1"/>
    </location>
</feature>
<sequence length="676" mass="78927">ITANSSSSVEDLDESPKTERRTYSSLTSYFPTLSVQIENACINENPRGGVQDKNIWEQTSDDSDNDPNYCPEEEDNANSLEMYSSQNVSQNTNNQSLKSINTSKKSYDLNITGLNPCDDNEMYVDSSKGRSGANKANFCIYCHTKQKKIARHFALKHKQEESVKTFLDLPKNSKERRKCIEVLRNRGNFLFNTDKNYNDGELIVCRRPTRNHRREANYYKPCSNCKAYFAKNTLRDHYKKCTKVSSKTSRIVMIESKRVIGRIHAKASKRVRNELFPPLREDGVVRIIRYDELVIIYANKMVEKYKNSRHFEMIRQRIRLVGRFLTRMRSINQDITDLTSVYDPKYIDDTRIAINAEAGLDEKTDIYKTPTVAFNLGTLLKQIGQMLINESIKKHDNETKSNADHFLQLLNQEVAIGINRTVAKSQFLEQRRKKLELPSIEDIKKLHYYLANERRKAFYSLKTKFSIDFWTKLCETTLTSIQVFNRRRAGEIERILIKDFEAHESVDENTNKDIFNSLSTEKQTLAKKYVRFQIRENEISDLANFIGHQKDIHKTYYRQPVISRDILRMSKLLQTAQGDDSDGSVDDSDKEDIDMPCSSTNIVRKKRSTSPYGRVNRRWSEEEKKDVLRRFKNHLKQRKLPSLAEIQVYINESGLKRTSAQIKTWLHNQFKKTQDY</sequence>
<organism evidence="2">
    <name type="scientific">Diabrotica virgifera virgifera</name>
    <name type="common">western corn rootworm</name>
    <dbReference type="NCBI Taxonomy" id="50390"/>
    <lineage>
        <taxon>Eukaryota</taxon>
        <taxon>Metazoa</taxon>
        <taxon>Ecdysozoa</taxon>
        <taxon>Arthropoda</taxon>
        <taxon>Hexapoda</taxon>
        <taxon>Insecta</taxon>
        <taxon>Pterygota</taxon>
        <taxon>Neoptera</taxon>
        <taxon>Endopterygota</taxon>
        <taxon>Coleoptera</taxon>
        <taxon>Polyphaga</taxon>
        <taxon>Cucujiformia</taxon>
        <taxon>Chrysomeloidea</taxon>
        <taxon>Chrysomelidae</taxon>
        <taxon>Galerucinae</taxon>
        <taxon>Diabroticina</taxon>
        <taxon>Diabroticites</taxon>
        <taxon>Diabrotica</taxon>
    </lineage>
</organism>
<feature type="compositionally biased region" description="Acidic residues" evidence="1">
    <location>
        <begin position="59"/>
        <end position="75"/>
    </location>
</feature>
<gene>
    <name evidence="2" type="primary">LOC114346972</name>
</gene>
<evidence type="ECO:0000256" key="1">
    <source>
        <dbReference type="SAM" id="MobiDB-lite"/>
    </source>
</evidence>
<reference evidence="2" key="1">
    <citation type="submission" date="2025-08" db="UniProtKB">
        <authorList>
            <consortium name="RefSeq"/>
        </authorList>
    </citation>
    <scope>IDENTIFICATION</scope>
    <source>
        <tissue evidence="2">Whole insect</tissue>
    </source>
</reference>
<dbReference type="PANTHER" id="PTHR33480">
    <property type="entry name" value="SET DOMAIN-CONTAINING PROTEIN-RELATED"/>
    <property type="match status" value="1"/>
</dbReference>
<feature type="region of interest" description="Disordered" evidence="1">
    <location>
        <begin position="44"/>
        <end position="75"/>
    </location>
</feature>
<dbReference type="AlphaFoldDB" id="A0A6P7GVG9"/>
<dbReference type="InParanoid" id="A0A6P7GVG9"/>
<dbReference type="RefSeq" id="XP_028153504.1">
    <property type="nucleotide sequence ID" value="XM_028297703.1"/>
</dbReference>
<proteinExistence type="predicted"/>
<feature type="region of interest" description="Disordered" evidence="1">
    <location>
        <begin position="1"/>
        <end position="20"/>
    </location>
</feature>
<feature type="region of interest" description="Disordered" evidence="1">
    <location>
        <begin position="577"/>
        <end position="596"/>
    </location>
</feature>
<protein>
    <submittedName>
        <fullName evidence="2">Uncharacterized protein LOC114346972</fullName>
    </submittedName>
</protein>
<dbReference type="PANTHER" id="PTHR33480:SF1">
    <property type="entry name" value="TYR RECOMBINASE DOMAIN-CONTAINING PROTEIN"/>
    <property type="match status" value="1"/>
</dbReference>
<accession>A0A6P7GVG9</accession>
<feature type="compositionally biased region" description="Acidic residues" evidence="1">
    <location>
        <begin position="579"/>
        <end position="594"/>
    </location>
</feature>